<evidence type="ECO:0000256" key="3">
    <source>
        <dbReference type="ARBA" id="ARBA00023054"/>
    </source>
</evidence>
<feature type="region of interest" description="Disordered" evidence="4">
    <location>
        <begin position="142"/>
        <end position="162"/>
    </location>
</feature>
<dbReference type="EMBL" id="CP111022">
    <property type="protein sequence ID" value="WAR18220.1"/>
    <property type="molecule type" value="Genomic_DNA"/>
</dbReference>
<comment type="similarity">
    <text evidence="1">Belongs to the zygin family.</text>
</comment>
<accession>A0ABY7F8C6</accession>
<dbReference type="PANTHER" id="PTHR12394:SF12">
    <property type="entry name" value="LD08195P"/>
    <property type="match status" value="1"/>
</dbReference>
<evidence type="ECO:0000256" key="1">
    <source>
        <dbReference type="ARBA" id="ARBA00006788"/>
    </source>
</evidence>
<feature type="compositionally biased region" description="Basic residues" evidence="4">
    <location>
        <begin position="241"/>
        <end position="251"/>
    </location>
</feature>
<reference evidence="5" key="1">
    <citation type="submission" date="2022-11" db="EMBL/GenBank/DDBJ databases">
        <title>Centuries of genome instability and evolution in soft-shell clam transmissible cancer (bioRxiv).</title>
        <authorList>
            <person name="Hart S.F.M."/>
            <person name="Yonemitsu M.A."/>
            <person name="Giersch R.M."/>
            <person name="Beal B.F."/>
            <person name="Arriagada G."/>
            <person name="Davis B.W."/>
            <person name="Ostrander E.A."/>
            <person name="Goff S.P."/>
            <person name="Metzger M.J."/>
        </authorList>
    </citation>
    <scope>NUCLEOTIDE SEQUENCE</scope>
    <source>
        <strain evidence="5">MELC-2E11</strain>
        <tissue evidence="5">Siphon/mantle</tissue>
    </source>
</reference>
<evidence type="ECO:0000313" key="5">
    <source>
        <dbReference type="EMBL" id="WAR18220.1"/>
    </source>
</evidence>
<evidence type="ECO:0000256" key="2">
    <source>
        <dbReference type="ARBA" id="ARBA00022553"/>
    </source>
</evidence>
<keyword evidence="3" id="KW-0175">Coiled coil</keyword>
<evidence type="ECO:0000256" key="4">
    <source>
        <dbReference type="SAM" id="MobiDB-lite"/>
    </source>
</evidence>
<dbReference type="Proteomes" id="UP001164746">
    <property type="component" value="Chromosome 11"/>
</dbReference>
<dbReference type="InterPro" id="IPR011680">
    <property type="entry name" value="FEZ"/>
</dbReference>
<organism evidence="5 6">
    <name type="scientific">Mya arenaria</name>
    <name type="common">Soft-shell clam</name>
    <dbReference type="NCBI Taxonomy" id="6604"/>
    <lineage>
        <taxon>Eukaryota</taxon>
        <taxon>Metazoa</taxon>
        <taxon>Spiralia</taxon>
        <taxon>Lophotrochozoa</taxon>
        <taxon>Mollusca</taxon>
        <taxon>Bivalvia</taxon>
        <taxon>Autobranchia</taxon>
        <taxon>Heteroconchia</taxon>
        <taxon>Euheterodonta</taxon>
        <taxon>Imparidentia</taxon>
        <taxon>Neoheterodontei</taxon>
        <taxon>Myida</taxon>
        <taxon>Myoidea</taxon>
        <taxon>Myidae</taxon>
        <taxon>Mya</taxon>
    </lineage>
</organism>
<dbReference type="PANTHER" id="PTHR12394">
    <property type="entry name" value="ZYGIN"/>
    <property type="match status" value="1"/>
</dbReference>
<keyword evidence="6" id="KW-1185">Reference proteome</keyword>
<protein>
    <submittedName>
        <fullName evidence="5">FEZ1-like protein</fullName>
    </submittedName>
</protein>
<evidence type="ECO:0000313" key="6">
    <source>
        <dbReference type="Proteomes" id="UP001164746"/>
    </source>
</evidence>
<feature type="region of interest" description="Disordered" evidence="4">
    <location>
        <begin position="32"/>
        <end position="57"/>
    </location>
</feature>
<feature type="region of interest" description="Disordered" evidence="4">
    <location>
        <begin position="241"/>
        <end position="273"/>
    </location>
</feature>
<proteinExistence type="inferred from homology"/>
<name>A0ABY7F8C6_MYAAR</name>
<keyword evidence="2" id="KW-0597">Phosphoprotein</keyword>
<dbReference type="Pfam" id="PF07763">
    <property type="entry name" value="FEZ"/>
    <property type="match status" value="1"/>
</dbReference>
<feature type="compositionally biased region" description="Low complexity" evidence="4">
    <location>
        <begin position="252"/>
        <end position="270"/>
    </location>
</feature>
<feature type="compositionally biased region" description="Basic and acidic residues" evidence="4">
    <location>
        <begin position="40"/>
        <end position="49"/>
    </location>
</feature>
<sequence>MAELQFEAPLASFETEEWNDFNDFQSVMNADSHKQNVPLKHSEEKKTEGASDNFGETFSGSLSDLVKSLDEKITNCFCNYDDNVEQIAPSPEPINLDLSDDDELTTAMDYHSMIMRSHANDDPDHLVTADEVISELEIMMEDSGTDRSESEEPDLPQMPGSPYTKLQETLVQLPKYSVEEMKEMSNTAINEILSDYELTIKELSETLVQELALRDELEYDKELKNQFISLLLNIQRKRREANVDKKKRKSKTGSVTSSPSGSGNNNNSPTAEAGPSVFLSTVIPYHPHQGPPNSEQLQIYIKILQAINEDSPTVPSLLTDYILKVLCPT</sequence>
<gene>
    <name evidence="5" type="ORF">MAR_000058</name>
</gene>